<dbReference type="SUPFAM" id="SSF52540">
    <property type="entry name" value="P-loop containing nucleoside triphosphate hydrolases"/>
    <property type="match status" value="1"/>
</dbReference>
<evidence type="ECO:0000259" key="5">
    <source>
        <dbReference type="Pfam" id="PF13086"/>
    </source>
</evidence>
<accession>Q9FGV0</accession>
<dbReference type="Pfam" id="PF13086">
    <property type="entry name" value="AAA_11"/>
    <property type="match status" value="1"/>
</dbReference>
<name>Q9FGV0_ARATH</name>
<reference key="2">
    <citation type="journal article" date="2000" name="Nature">
        <title>Sequence and analysis of chromosome 5 of the plant Arabidopsis thaliana.</title>
        <authorList>
            <consortium name="Kazusa DNA Research Institute"/>
            <consortium name="Cold Spring Harbor and Washington University in St Louis Sequencing Consortium"/>
            <consortium name="European Union Arabidopsis Genome Sequencing Consortium"/>
            <person name="Tabata S."/>
            <person name="Kaneko T."/>
            <person name="Nakamura Y."/>
            <person name="Kotani H."/>
            <person name="Kato T."/>
            <person name="Asamizu E."/>
            <person name="Miyajima N."/>
            <person name="Sasamoto S."/>
            <person name="Kimura T."/>
            <person name="Hosouchi T."/>
            <person name="Kawashima K."/>
            <person name="Kohara M."/>
            <person name="Matsumoto M."/>
            <person name="Matsuno A."/>
            <person name="Muraki A."/>
            <person name="Nakayama S."/>
            <person name="Nakazaki N."/>
            <person name="Naruo K."/>
            <person name="Okumura S."/>
            <person name="Shinpo S."/>
            <person name="Takeuchi C."/>
            <person name="Wada T."/>
            <person name="Watanabe A."/>
            <person name="Yamada M."/>
            <person name="Yasuda M."/>
            <person name="Sato S."/>
            <person name="de la Bastide M."/>
            <person name="Huang E."/>
            <person name="Spiegel L."/>
            <person name="Gnoj L."/>
            <person name="O'Shaughnessy A."/>
            <person name="Preston R."/>
            <person name="Habermann K."/>
            <person name="Murray J."/>
            <person name="Johnson D."/>
            <person name="Rohlfing T."/>
            <person name="Nelson J."/>
            <person name="Stoneking T."/>
            <person name="Pepin K."/>
            <person name="Spieth J."/>
            <person name="Sekhon M."/>
            <person name="Armstrong J."/>
            <person name="Becker M."/>
            <person name="Belter E."/>
            <person name="Cordum H."/>
            <person name="Cordes M."/>
            <person name="Courtney L."/>
            <person name="Courtney W."/>
            <person name="Dante M."/>
            <person name="Du H."/>
            <person name="Edwards J."/>
            <person name="Fryman J."/>
            <person name="Haakensen B."/>
            <person name="Lamar E."/>
            <person name="Latreille P."/>
            <person name="Leonard S."/>
            <person name="Meyer R."/>
            <person name="Mulvaney E."/>
            <person name="Ozersky P."/>
            <person name="Riley A."/>
            <person name="Strowmatt C."/>
            <person name="Wagner-McPherson C."/>
            <person name="Wollam A."/>
            <person name="Yoakum M."/>
            <person name="Bell M."/>
            <person name="Dedhia N."/>
            <person name="Parnell L."/>
            <person name="Shah R."/>
            <person name="Rodriguez M."/>
            <person name="See L.H."/>
            <person name="Vil D."/>
            <person name="Baker J."/>
            <person name="Kirchoff K."/>
            <person name="Toth K."/>
            <person name="King L."/>
            <person name="Bahret A."/>
            <person name="Miller B."/>
            <person name="Marra M."/>
            <person name="Martienssen R."/>
            <person name="McCombie W.R."/>
            <person name="Wilson R.K."/>
            <person name="Murphy G."/>
            <person name="Bancroft I."/>
            <person name="Volckaert G."/>
            <person name="Wambutt R."/>
            <person name="Dusterhoft A."/>
            <person name="Stiekema W."/>
            <person name="Pohl T."/>
            <person name="Entian K.D."/>
            <person name="Terryn N."/>
            <person name="Hartley N."/>
            <person name="Bent E."/>
            <person name="Johnson S."/>
            <person name="Langham S.A."/>
            <person name="McCullagh B."/>
            <person name="Robben J."/>
            <person name="Grymonprez B."/>
            <person name="Zimmermann W."/>
            <person name="Ramsperger U."/>
            <person name="Wedler H."/>
            <person name="Balke K."/>
            <person name="Wedler E."/>
            <person name="Peters S."/>
            <person name="van Staveren M."/>
            <person name="Dirkse W."/>
            <person name="Mooijman P."/>
            <person name="Lankhorst R.K."/>
            <person name="Weitzenegger T."/>
            <person name="Bothe G."/>
            <person name="Rose M."/>
            <person name="Hauf J."/>
            <person name="Berneiser S."/>
            <person name="Hempel S."/>
            <person name="Feldpausch M."/>
            <person name="Lamberth S."/>
            <person name="Villarroel R."/>
            <person name="Gielen J."/>
            <person name="Ardiles W."/>
            <person name="Bents O."/>
            <person name="Lemcke K."/>
            <person name="Kolesov G."/>
            <person name="Mayer K."/>
            <person name="Rudd S."/>
            <person name="Schoof H."/>
            <person name="Schueller C."/>
            <person name="Zaccaria P."/>
            <person name="Mewes H.W."/>
            <person name="Bevan M."/>
            <person name="Fransz P."/>
        </authorList>
    </citation>
    <scope>NUCLEOTIDE SEQUENCE [LARGE SCALE GENOMIC DNA]</scope>
    <source>
        <strain>cv. Columbia</strain>
    </source>
</reference>
<reference evidence="7" key="1">
    <citation type="journal article" date="2000" name="DNA Res.">
        <title>Structural analysis of Arabidopsis thaliana chromosome 5. X. Sequence features of the regions of 3,076,755 bp covered by sixty P1 and TAC clones.</title>
        <authorList>
            <person name="Sato S."/>
            <person name="Nakamura Y."/>
            <person name="Kaneko T."/>
            <person name="Katoh T."/>
            <person name="Asamizu E."/>
            <person name="Kotani H."/>
            <person name="Tabata S."/>
        </authorList>
    </citation>
    <scope>NUCLEOTIDE SEQUENCE [LARGE SCALE GENOMIC DNA]</scope>
</reference>
<feature type="domain" description="DNA2/NAM7 helicase-like C-terminal" evidence="6">
    <location>
        <begin position="298"/>
        <end position="495"/>
    </location>
</feature>
<dbReference type="CDD" id="cd18808">
    <property type="entry name" value="SF1_C_Upf1"/>
    <property type="match status" value="1"/>
</dbReference>
<dbReference type="GO" id="GO:0016787">
    <property type="term" value="F:hydrolase activity"/>
    <property type="evidence" value="ECO:0007669"/>
    <property type="project" value="UniProtKB-KW"/>
</dbReference>
<dbReference type="GO" id="GO:0005694">
    <property type="term" value="C:chromosome"/>
    <property type="evidence" value="ECO:0007669"/>
    <property type="project" value="UniProtKB-ARBA"/>
</dbReference>
<organism evidence="7">
    <name type="scientific">Arabidopsis thaliana</name>
    <name type="common">Mouse-ear cress</name>
    <dbReference type="NCBI Taxonomy" id="3702"/>
    <lineage>
        <taxon>Eukaryota</taxon>
        <taxon>Viridiplantae</taxon>
        <taxon>Streptophyta</taxon>
        <taxon>Embryophyta</taxon>
        <taxon>Tracheophyta</taxon>
        <taxon>Spermatophyta</taxon>
        <taxon>Magnoliopsida</taxon>
        <taxon>eudicotyledons</taxon>
        <taxon>Gunneridae</taxon>
        <taxon>Pentapetalae</taxon>
        <taxon>rosids</taxon>
        <taxon>malvids</taxon>
        <taxon>Brassicales</taxon>
        <taxon>Brassicaceae</taxon>
        <taxon>Camelineae</taxon>
        <taxon>Arabidopsis</taxon>
    </lineage>
</organism>
<evidence type="ECO:0000256" key="4">
    <source>
        <dbReference type="ARBA" id="ARBA00022840"/>
    </source>
</evidence>
<dbReference type="FunFam" id="3.40.50.300:FF:000326">
    <property type="entry name" value="P-loop containing nucleoside triphosphate hydrolase"/>
    <property type="match status" value="1"/>
</dbReference>
<dbReference type="PANTHER" id="PTHR10887">
    <property type="entry name" value="DNA2/NAM7 HELICASE FAMILY"/>
    <property type="match status" value="1"/>
</dbReference>
<dbReference type="PANTHER" id="PTHR10887:SF468">
    <property type="entry name" value="P-LOOP CONTAINING NUCLEOSIDE TRIPHOSPHATE HYDROLASES SUPERFAMILY PROTEIN"/>
    <property type="match status" value="1"/>
</dbReference>
<keyword evidence="1" id="KW-0547">Nucleotide-binding</keyword>
<evidence type="ECO:0000313" key="7">
    <source>
        <dbReference type="EMBL" id="BAB08973.1"/>
    </source>
</evidence>
<dbReference type="GO" id="GO:0005524">
    <property type="term" value="F:ATP binding"/>
    <property type="evidence" value="ECO:0007669"/>
    <property type="project" value="UniProtKB-KW"/>
</dbReference>
<dbReference type="Pfam" id="PF13087">
    <property type="entry name" value="AAA_12"/>
    <property type="match status" value="1"/>
</dbReference>
<sequence length="536" mass="60457">MERNEKTSLLDRIFSWSMEDILNKDLYKQKIKTIPDKFSSVNEYLKCFVPHLLEETRTELSTSFKSLSKAHLFEISSLETMTKESSGSLSNKLFYDMSINDALSIREKYQPKCGDLIALTKERPRGVDDLNPLLLAAILSCLETRDSNHKNSVKLIWGPLKTKTVATLLLVLLKLRCKTVVCAPTNTAIVEVTSRLLALSNKYSEHATYGLGNIFLAGNQKRMRIKDTDYLPSGAAEINEERTGNIEVLVVDEAAQLKECESVAALQLPGLRHAILIGDEFQLPAMVHNDQCEKAKFGRSLFERLVLLGHKKHLLDVQYRMHPSISRFPYKEFYGGRIKDAANVQESIYQKRFLQGNMFGSFSFINVGRGKEEFGDGDSPKNMVEVAVVSEIISNLFKVSRERKMKMSVGVITPYKGQVRAIQERIRDKYSSLSGELFTVNVRSVDGFQGGEEDIIIISTVRSNSNGKVGFLSNRQRANVALTRARHCLWVIGNESTLARSGSIWANLISDSKRRKCFYDAKDDKRLRDAMNAVQG</sequence>
<dbReference type="InterPro" id="IPR041679">
    <property type="entry name" value="DNA2/NAM7-like_C"/>
</dbReference>
<dbReference type="AlphaFoldDB" id="Q9FGV0"/>
<feature type="domain" description="DNA2/NAM7 helicase helicase" evidence="5">
    <location>
        <begin position="242"/>
        <end position="289"/>
    </location>
</feature>
<dbReference type="EMBL" id="AB024026">
    <property type="protein sequence ID" value="BAB08973.1"/>
    <property type="molecule type" value="Genomic_DNA"/>
</dbReference>
<dbReference type="Gene3D" id="3.40.50.300">
    <property type="entry name" value="P-loop containing nucleotide triphosphate hydrolases"/>
    <property type="match status" value="2"/>
</dbReference>
<dbReference type="InterPro" id="IPR041677">
    <property type="entry name" value="DNA2/NAM7_AAA_11"/>
</dbReference>
<keyword evidence="3" id="KW-0347">Helicase</keyword>
<evidence type="ECO:0000259" key="6">
    <source>
        <dbReference type="Pfam" id="PF13087"/>
    </source>
</evidence>
<dbReference type="InterPro" id="IPR027417">
    <property type="entry name" value="P-loop_NTPase"/>
</dbReference>
<keyword evidence="4" id="KW-0067">ATP-binding</keyword>
<dbReference type="ExpressionAtlas" id="Q9FGV0">
    <property type="expression patterns" value="baseline and differential"/>
</dbReference>
<keyword evidence="2" id="KW-0378">Hydrolase</keyword>
<evidence type="ECO:0000256" key="1">
    <source>
        <dbReference type="ARBA" id="ARBA00022741"/>
    </source>
</evidence>
<evidence type="ECO:0000256" key="2">
    <source>
        <dbReference type="ARBA" id="ARBA00022801"/>
    </source>
</evidence>
<protein>
    <submittedName>
        <fullName evidence="7">Gb|AAD48967.1</fullName>
    </submittedName>
</protein>
<evidence type="ECO:0000256" key="3">
    <source>
        <dbReference type="ARBA" id="ARBA00022806"/>
    </source>
</evidence>
<dbReference type="InterPro" id="IPR045055">
    <property type="entry name" value="DNA2/NAM7-like"/>
</dbReference>
<proteinExistence type="predicted"/>
<dbReference type="InterPro" id="IPR047187">
    <property type="entry name" value="SF1_C_Upf1"/>
</dbReference>
<dbReference type="GO" id="GO:0004386">
    <property type="term" value="F:helicase activity"/>
    <property type="evidence" value="ECO:0007669"/>
    <property type="project" value="UniProtKB-KW"/>
</dbReference>